<evidence type="ECO:0000313" key="2">
    <source>
        <dbReference type="Proteomes" id="UP000028667"/>
    </source>
</evidence>
<dbReference type="Gene3D" id="3.40.50.300">
    <property type="entry name" value="P-loop containing nucleotide triphosphate hydrolases"/>
    <property type="match status" value="1"/>
</dbReference>
<dbReference type="KEGG" id="vg:20041492"/>
<evidence type="ECO:0000313" key="1">
    <source>
        <dbReference type="EMBL" id="AII17105.1"/>
    </source>
</evidence>
<dbReference type="GeneID" id="20041492"/>
<dbReference type="EMBL" id="KJ645900">
    <property type="protein sequence ID" value="AII17105.1"/>
    <property type="molecule type" value="Genomic_DNA"/>
</dbReference>
<protein>
    <submittedName>
        <fullName evidence="1">Uncharacterized protein</fullName>
    </submittedName>
</protein>
<name>A0A076FG99_9VIRU</name>
<gene>
    <name evidence="1" type="ORF">AaV_164</name>
</gene>
<proteinExistence type="predicted"/>
<keyword evidence="2" id="KW-1185">Reference proteome</keyword>
<accession>A0A076FG99</accession>
<sequence length="364" mass="42618">MSIESFFSNIEKKIVFFTGRDGVGKKYKISHLAKKYNIKTIDLDPLYNKHHIHFKKKCFFDKLKEIACKKNITSFFQNQDEVIVVHNCHCFDKAFFESLNSLSKIHIPIICIINTSLISERFTSFITKNSKNFNLKMSFDFIHKFIKKLDSKISNEEANEIIKHCNGNLIRIKNIILQKRITNTIDNSNKSIIKIDKHVVSNSFKILCDPNLNWIDKNDILKSQSSLFRMLIPNHICSGLDEFKNCKEKNIEIAINCFKKLKRSEIVESFQYSNILRFIFPTICVQNQTIKHISMTASNSNENIRIESDEHNMYLSYNLLKCFEKDLKYDKLNEDSTDIIAKTGKVFGITITKKQLSLYKKKYM</sequence>
<organism evidence="1 2">
    <name type="scientific">Aureococcus anophagefferens virus</name>
    <dbReference type="NCBI Taxonomy" id="1474867"/>
    <lineage>
        <taxon>Viruses</taxon>
        <taxon>Varidnaviria</taxon>
        <taxon>Bamfordvirae</taxon>
        <taxon>Nucleocytoviricota</taxon>
        <taxon>Megaviricetes</taxon>
        <taxon>Imitervirales</taxon>
        <taxon>Schizomimiviridae</taxon>
        <taxon>Kratosvirus</taxon>
        <taxon>Kratosvirus quantuckense</taxon>
    </lineage>
</organism>
<dbReference type="SUPFAM" id="SSF52540">
    <property type="entry name" value="P-loop containing nucleoside triphosphate hydrolases"/>
    <property type="match status" value="1"/>
</dbReference>
<reference evidence="1 2" key="1">
    <citation type="journal article" date="2014" name="Virology">
        <title>Genome of brown tide virus (AaV), the little giant of the Megaviridae, elucidates NCLDV genome expansion and host-virus coevolution.</title>
        <authorList>
            <person name="Moniruzzaman M."/>
            <person name="LeCleir G.R."/>
            <person name="Brown C.M."/>
            <person name="Gobler C.J."/>
            <person name="Bidle K.D."/>
            <person name="Wilson W.H."/>
            <person name="Wilhelm S.W."/>
        </authorList>
    </citation>
    <scope>NUCLEOTIDE SEQUENCE [LARGE SCALE GENOMIC DNA]</scope>
    <source>
        <strain evidence="1">BtV-01</strain>
    </source>
</reference>
<dbReference type="InterPro" id="IPR027417">
    <property type="entry name" value="P-loop_NTPase"/>
</dbReference>
<dbReference type="RefSeq" id="YP_009052239.1">
    <property type="nucleotide sequence ID" value="NC_024697.1"/>
</dbReference>
<dbReference type="Proteomes" id="UP000028667">
    <property type="component" value="Segment"/>
</dbReference>